<sequence length="318" mass="34712">MDVLLSLPIVSYFFSTSLTSWSTSLNLLFFYMTWTTLVLSHSPLKLELVGTTALRALLWLVPSLVFLAFDTLVPSLSQTMKHHGASVFPPRDARAVAKLVGLALFNFALETAVEAATSLGLSHLLGAPVFRTSTTLPLPWQMIKHLAILLTAREVLTYYIHRHLLHGHPLALPSSLSLSKSKRNNNSPKITTTTTLPSLHTQYAHTTTPRSPTSLNLKTDHPFPYLLHRFLPLYLPALALHYSHSQSLHILTFFVYVALATLDETLAMSGYKVVAPLGGILLGGVARRTAAHYASGGRGNFGGWGVLDWVHGTGTGTG</sequence>
<dbReference type="Proteomes" id="UP001305647">
    <property type="component" value="Unassembled WGS sequence"/>
</dbReference>
<feature type="non-terminal residue" evidence="1">
    <location>
        <position position="318"/>
    </location>
</feature>
<reference evidence="1" key="2">
    <citation type="submission" date="2023-05" db="EMBL/GenBank/DDBJ databases">
        <authorList>
            <consortium name="Lawrence Berkeley National Laboratory"/>
            <person name="Steindorff A."/>
            <person name="Hensen N."/>
            <person name="Bonometti L."/>
            <person name="Westerberg I."/>
            <person name="Brannstrom I.O."/>
            <person name="Guillou S."/>
            <person name="Cros-Aarteil S."/>
            <person name="Calhoun S."/>
            <person name="Haridas S."/>
            <person name="Kuo A."/>
            <person name="Mondo S."/>
            <person name="Pangilinan J."/>
            <person name="Riley R."/>
            <person name="Labutti K."/>
            <person name="Andreopoulos B."/>
            <person name="Lipzen A."/>
            <person name="Chen C."/>
            <person name="Yanf M."/>
            <person name="Daum C."/>
            <person name="Ng V."/>
            <person name="Clum A."/>
            <person name="Ohm R."/>
            <person name="Martin F."/>
            <person name="Silar P."/>
            <person name="Natvig D."/>
            <person name="Lalanne C."/>
            <person name="Gautier V."/>
            <person name="Ament-Velasquez S.L."/>
            <person name="Kruys A."/>
            <person name="Hutchinson M.I."/>
            <person name="Powell A.J."/>
            <person name="Barry K."/>
            <person name="Miller A.N."/>
            <person name="Grigoriev I.V."/>
            <person name="Debuchy R."/>
            <person name="Gladieux P."/>
            <person name="Thoren M.H."/>
            <person name="Johannesson H."/>
        </authorList>
    </citation>
    <scope>NUCLEOTIDE SEQUENCE</scope>
    <source>
        <strain evidence="1">CBS 757.83</strain>
    </source>
</reference>
<comment type="caution">
    <text evidence="1">The sequence shown here is derived from an EMBL/GenBank/DDBJ whole genome shotgun (WGS) entry which is preliminary data.</text>
</comment>
<evidence type="ECO:0000313" key="1">
    <source>
        <dbReference type="EMBL" id="KAK4099242.1"/>
    </source>
</evidence>
<reference evidence="1" key="1">
    <citation type="journal article" date="2023" name="Mol. Phylogenet. Evol.">
        <title>Genome-scale phylogeny and comparative genomics of the fungal order Sordariales.</title>
        <authorList>
            <person name="Hensen N."/>
            <person name="Bonometti L."/>
            <person name="Westerberg I."/>
            <person name="Brannstrom I.O."/>
            <person name="Guillou S."/>
            <person name="Cros-Aarteil S."/>
            <person name="Calhoun S."/>
            <person name="Haridas S."/>
            <person name="Kuo A."/>
            <person name="Mondo S."/>
            <person name="Pangilinan J."/>
            <person name="Riley R."/>
            <person name="LaButti K."/>
            <person name="Andreopoulos B."/>
            <person name="Lipzen A."/>
            <person name="Chen C."/>
            <person name="Yan M."/>
            <person name="Daum C."/>
            <person name="Ng V."/>
            <person name="Clum A."/>
            <person name="Steindorff A."/>
            <person name="Ohm R.A."/>
            <person name="Martin F."/>
            <person name="Silar P."/>
            <person name="Natvig D.O."/>
            <person name="Lalanne C."/>
            <person name="Gautier V."/>
            <person name="Ament-Velasquez S.L."/>
            <person name="Kruys A."/>
            <person name="Hutchinson M.I."/>
            <person name="Powell A.J."/>
            <person name="Barry K."/>
            <person name="Miller A.N."/>
            <person name="Grigoriev I.V."/>
            <person name="Debuchy R."/>
            <person name="Gladieux P."/>
            <person name="Hiltunen Thoren M."/>
            <person name="Johannesson H."/>
        </authorList>
    </citation>
    <scope>NUCLEOTIDE SEQUENCE</scope>
    <source>
        <strain evidence="1">CBS 757.83</strain>
    </source>
</reference>
<gene>
    <name evidence="1" type="ORF">N658DRAFT_404754</name>
</gene>
<evidence type="ECO:0000313" key="2">
    <source>
        <dbReference type="Proteomes" id="UP001305647"/>
    </source>
</evidence>
<protein>
    <recommendedName>
        <fullName evidence="3">Fatty acid hydroxylase domain-containing protein</fullName>
    </recommendedName>
</protein>
<organism evidence="1 2">
    <name type="scientific">Parathielavia hyrcaniae</name>
    <dbReference type="NCBI Taxonomy" id="113614"/>
    <lineage>
        <taxon>Eukaryota</taxon>
        <taxon>Fungi</taxon>
        <taxon>Dikarya</taxon>
        <taxon>Ascomycota</taxon>
        <taxon>Pezizomycotina</taxon>
        <taxon>Sordariomycetes</taxon>
        <taxon>Sordariomycetidae</taxon>
        <taxon>Sordariales</taxon>
        <taxon>Chaetomiaceae</taxon>
        <taxon>Parathielavia</taxon>
    </lineage>
</organism>
<dbReference type="EMBL" id="MU863651">
    <property type="protein sequence ID" value="KAK4099242.1"/>
    <property type="molecule type" value="Genomic_DNA"/>
</dbReference>
<dbReference type="AlphaFoldDB" id="A0AAN6PWG6"/>
<name>A0AAN6PWG6_9PEZI</name>
<proteinExistence type="predicted"/>
<keyword evidence="2" id="KW-1185">Reference proteome</keyword>
<evidence type="ECO:0008006" key="3">
    <source>
        <dbReference type="Google" id="ProtNLM"/>
    </source>
</evidence>
<accession>A0AAN6PWG6</accession>